<reference evidence="2" key="1">
    <citation type="submission" date="2015-07" db="EMBL/GenBank/DDBJ databases">
        <title>Adaptation to a free-living lifestyle via gene acquisitions in the diplomonad Trepomonas sp. PC1.</title>
        <authorList>
            <person name="Xu F."/>
            <person name="Jerlstrom-Hultqvist J."/>
            <person name="Kolisko M."/>
            <person name="Simpson A.G.B."/>
            <person name="Roger A.J."/>
            <person name="Svard S.G."/>
            <person name="Andersson J.O."/>
        </authorList>
    </citation>
    <scope>NUCLEOTIDE SEQUENCE</scope>
    <source>
        <strain evidence="2">PC1</strain>
    </source>
</reference>
<gene>
    <name evidence="2" type="ORF">TPC1_12788</name>
</gene>
<organism evidence="2">
    <name type="scientific">Trepomonas sp. PC1</name>
    <dbReference type="NCBI Taxonomy" id="1076344"/>
    <lineage>
        <taxon>Eukaryota</taxon>
        <taxon>Metamonada</taxon>
        <taxon>Diplomonadida</taxon>
        <taxon>Hexamitidae</taxon>
        <taxon>Hexamitinae</taxon>
        <taxon>Trepomonas</taxon>
    </lineage>
</organism>
<protein>
    <submittedName>
        <fullName evidence="2">Cathepsin L</fullName>
    </submittedName>
</protein>
<dbReference type="Pfam" id="PF00112">
    <property type="entry name" value="Peptidase_C1"/>
    <property type="match status" value="1"/>
</dbReference>
<feature type="domain" description="Peptidase C1A papain C-terminal" evidence="1">
    <location>
        <begin position="45"/>
        <end position="104"/>
    </location>
</feature>
<dbReference type="EMBL" id="GDID01002079">
    <property type="protein sequence ID" value="JAP94527.1"/>
    <property type="molecule type" value="Transcribed_RNA"/>
</dbReference>
<dbReference type="InterPro" id="IPR000668">
    <property type="entry name" value="Peptidase_C1A_C"/>
</dbReference>
<feature type="non-terminal residue" evidence="2">
    <location>
        <position position="1"/>
    </location>
</feature>
<dbReference type="GO" id="GO:0006508">
    <property type="term" value="P:proteolysis"/>
    <property type="evidence" value="ECO:0007669"/>
    <property type="project" value="InterPro"/>
</dbReference>
<evidence type="ECO:0000259" key="1">
    <source>
        <dbReference type="Pfam" id="PF00112"/>
    </source>
</evidence>
<accession>A0A146KDF1</accession>
<feature type="non-terminal residue" evidence="2">
    <location>
        <position position="105"/>
    </location>
</feature>
<dbReference type="InterPro" id="IPR038765">
    <property type="entry name" value="Papain-like_cys_pep_sf"/>
</dbReference>
<sequence>TFNSKNYKTSGQFIYYDTSKPWSNDTNKIVKSYLSRGIAVIGGMYAANYPALRTYNGNSYIERPCPSYASDHQIVLVGYGYKDGAPVWVVKNSWGQKWGSDGFFY</sequence>
<evidence type="ECO:0000313" key="2">
    <source>
        <dbReference type="EMBL" id="JAP94527.1"/>
    </source>
</evidence>
<dbReference type="SUPFAM" id="SSF54001">
    <property type="entry name" value="Cysteine proteinases"/>
    <property type="match status" value="1"/>
</dbReference>
<dbReference type="GO" id="GO:0008234">
    <property type="term" value="F:cysteine-type peptidase activity"/>
    <property type="evidence" value="ECO:0007669"/>
    <property type="project" value="InterPro"/>
</dbReference>
<dbReference type="Gene3D" id="3.90.70.10">
    <property type="entry name" value="Cysteine proteinases"/>
    <property type="match status" value="1"/>
</dbReference>
<dbReference type="AlphaFoldDB" id="A0A146KDF1"/>
<name>A0A146KDF1_9EUKA</name>
<proteinExistence type="predicted"/>